<evidence type="ECO:0000313" key="2">
    <source>
        <dbReference type="EMBL" id="PPQ66508.1"/>
    </source>
</evidence>
<reference evidence="2 3" key="1">
    <citation type="journal article" date="2018" name="Evol. Lett.">
        <title>Horizontal gene cluster transfer increased hallucinogenic mushroom diversity.</title>
        <authorList>
            <person name="Reynolds H.T."/>
            <person name="Vijayakumar V."/>
            <person name="Gluck-Thaler E."/>
            <person name="Korotkin H.B."/>
            <person name="Matheny P.B."/>
            <person name="Slot J.C."/>
        </authorList>
    </citation>
    <scope>NUCLEOTIDE SEQUENCE [LARGE SCALE GENOMIC DNA]</scope>
    <source>
        <strain evidence="2 3">SRW20</strain>
    </source>
</reference>
<dbReference type="EMBL" id="NHYE01005629">
    <property type="protein sequence ID" value="PPQ66508.1"/>
    <property type="molecule type" value="Genomic_DNA"/>
</dbReference>
<proteinExistence type="predicted"/>
<name>A0A409VJT1_9AGAR</name>
<dbReference type="Proteomes" id="UP000284706">
    <property type="component" value="Unassembled WGS sequence"/>
</dbReference>
<comment type="caution">
    <text evidence="2">The sequence shown here is derived from an EMBL/GenBank/DDBJ whole genome shotgun (WGS) entry which is preliminary data.</text>
</comment>
<feature type="region of interest" description="Disordered" evidence="1">
    <location>
        <begin position="105"/>
        <end position="164"/>
    </location>
</feature>
<protein>
    <submittedName>
        <fullName evidence="2">Uncharacterized protein</fullName>
    </submittedName>
</protein>
<sequence>MLMYPPDTHYRSHRGVGRDLEPGRRTLMGRYLCFSSETDDRRPGGSTVHQQRHGTSLALKGSQYIVRTPLITLKQSAAALHDAYIHLHATATTTRGNSRAISSAGALMSNRPSPDTRHEHPRGHSAHPGVGMARVLAGTGQADAGWRRSRRVSCASPEATSLRH</sequence>
<organism evidence="2 3">
    <name type="scientific">Gymnopilus dilepis</name>
    <dbReference type="NCBI Taxonomy" id="231916"/>
    <lineage>
        <taxon>Eukaryota</taxon>
        <taxon>Fungi</taxon>
        <taxon>Dikarya</taxon>
        <taxon>Basidiomycota</taxon>
        <taxon>Agaricomycotina</taxon>
        <taxon>Agaricomycetes</taxon>
        <taxon>Agaricomycetidae</taxon>
        <taxon>Agaricales</taxon>
        <taxon>Agaricineae</taxon>
        <taxon>Hymenogastraceae</taxon>
        <taxon>Gymnopilus</taxon>
    </lineage>
</organism>
<keyword evidence="3" id="KW-1185">Reference proteome</keyword>
<accession>A0A409VJT1</accession>
<dbReference type="InParanoid" id="A0A409VJT1"/>
<evidence type="ECO:0000313" key="3">
    <source>
        <dbReference type="Proteomes" id="UP000284706"/>
    </source>
</evidence>
<dbReference type="AlphaFoldDB" id="A0A409VJT1"/>
<gene>
    <name evidence="2" type="ORF">CVT26_011196</name>
</gene>
<evidence type="ECO:0000256" key="1">
    <source>
        <dbReference type="SAM" id="MobiDB-lite"/>
    </source>
</evidence>